<dbReference type="InterPro" id="IPR003737">
    <property type="entry name" value="GlcNAc_PI_deacetylase-related"/>
</dbReference>
<dbReference type="SUPFAM" id="SSF102588">
    <property type="entry name" value="LmbE-like"/>
    <property type="match status" value="1"/>
</dbReference>
<organism evidence="2 3">
    <name type="scientific">Rubellimicrobium roseum</name>
    <dbReference type="NCBI Taxonomy" id="687525"/>
    <lineage>
        <taxon>Bacteria</taxon>
        <taxon>Pseudomonadati</taxon>
        <taxon>Pseudomonadota</taxon>
        <taxon>Alphaproteobacteria</taxon>
        <taxon>Rhodobacterales</taxon>
        <taxon>Roseobacteraceae</taxon>
        <taxon>Rubellimicrobium</taxon>
    </lineage>
</organism>
<dbReference type="Gene3D" id="3.40.50.10320">
    <property type="entry name" value="LmbE-like"/>
    <property type="match status" value="1"/>
</dbReference>
<keyword evidence="3" id="KW-1185">Reference proteome</keyword>
<dbReference type="OrthoDB" id="9790023at2"/>
<accession>A0A5C4NQ40</accession>
<dbReference type="EMBL" id="VDFV01000001">
    <property type="protein sequence ID" value="TNC74777.1"/>
    <property type="molecule type" value="Genomic_DNA"/>
</dbReference>
<protein>
    <submittedName>
        <fullName evidence="2">PIG-L family deacetylase</fullName>
    </submittedName>
</protein>
<reference evidence="2 3" key="1">
    <citation type="submission" date="2019-06" db="EMBL/GenBank/DDBJ databases">
        <authorList>
            <person name="Jiang L."/>
        </authorList>
    </citation>
    <scope>NUCLEOTIDE SEQUENCE [LARGE SCALE GENOMIC DNA]</scope>
    <source>
        <strain evidence="2 3">YIM 48858</strain>
    </source>
</reference>
<sequence length="333" mass="37502">MSSTSCAISGYRAPSRTSTSARWSTPGSRKAARRWASAPGPSTPTWARWKAIAWRWNSWAPPLPRVPEPVPGFLDRLARRERIPERVVVVVAHPDDEVLAAGSRMNRMENLTVIHLTDGAPRDMEDARRLGLSSRDDYGRMRRREVVAAMDALGADPELLCYWHPDKEAILHGPAILDQLVEDLGEAQVVITHAYEHGHPDHDTAALGVRLALRRLSADGREVPGVYEFPIYAIEGDRPVFGRFHPDPKSPETVLHLTEAERARRDAALAEYRSQSGVLGFASQWEERLRPAPLYDFRQPAPQGLAWYDRHGWDMTLARWREHANALLDREGA</sequence>
<evidence type="ECO:0000313" key="3">
    <source>
        <dbReference type="Proteomes" id="UP000305709"/>
    </source>
</evidence>
<feature type="region of interest" description="Disordered" evidence="1">
    <location>
        <begin position="1"/>
        <end position="43"/>
    </location>
</feature>
<dbReference type="PANTHER" id="PTHR12993:SF26">
    <property type="entry name" value="1D-MYO-INOSITOL 2-ACETAMIDO-2-DEOXY-ALPHA-D-GLUCOPYRANOSIDE DEACETYLASE"/>
    <property type="match status" value="1"/>
</dbReference>
<feature type="compositionally biased region" description="Polar residues" evidence="1">
    <location>
        <begin position="15"/>
        <end position="27"/>
    </location>
</feature>
<dbReference type="InterPro" id="IPR024078">
    <property type="entry name" value="LmbE-like_dom_sf"/>
</dbReference>
<name>A0A5C4NQ40_9RHOB</name>
<proteinExistence type="predicted"/>
<dbReference type="Proteomes" id="UP000305709">
    <property type="component" value="Unassembled WGS sequence"/>
</dbReference>
<dbReference type="Pfam" id="PF02585">
    <property type="entry name" value="PIG-L"/>
    <property type="match status" value="1"/>
</dbReference>
<dbReference type="AlphaFoldDB" id="A0A5C4NQ40"/>
<dbReference type="GO" id="GO:0016811">
    <property type="term" value="F:hydrolase activity, acting on carbon-nitrogen (but not peptide) bonds, in linear amides"/>
    <property type="evidence" value="ECO:0007669"/>
    <property type="project" value="TreeGrafter"/>
</dbReference>
<gene>
    <name evidence="2" type="ORF">FHG71_01195</name>
</gene>
<evidence type="ECO:0000256" key="1">
    <source>
        <dbReference type="SAM" id="MobiDB-lite"/>
    </source>
</evidence>
<comment type="caution">
    <text evidence="2">The sequence shown here is derived from an EMBL/GenBank/DDBJ whole genome shotgun (WGS) entry which is preliminary data.</text>
</comment>
<evidence type="ECO:0000313" key="2">
    <source>
        <dbReference type="EMBL" id="TNC74777.1"/>
    </source>
</evidence>
<dbReference type="PANTHER" id="PTHR12993">
    <property type="entry name" value="N-ACETYLGLUCOSAMINYL-PHOSPHATIDYLINOSITOL DE-N-ACETYLASE-RELATED"/>
    <property type="match status" value="1"/>
</dbReference>